<dbReference type="CDD" id="cd02440">
    <property type="entry name" value="AdoMet_MTases"/>
    <property type="match status" value="1"/>
</dbReference>
<dbReference type="Gene3D" id="3.40.50.150">
    <property type="entry name" value="Vaccinia Virus protein VP39"/>
    <property type="match status" value="1"/>
</dbReference>
<comment type="caution">
    <text evidence="2">The sequence shown here is derived from an EMBL/GenBank/DDBJ whole genome shotgun (WGS) entry which is preliminary data.</text>
</comment>
<evidence type="ECO:0000259" key="1">
    <source>
        <dbReference type="Pfam" id="PF13649"/>
    </source>
</evidence>
<sequence>MTPEPLDPAADYRSVNQANWDDRAPLHARSPGYAVDRLVADRSALSDVVAFDRERLGPLDGLDVVHLQCHIGTDTVSLARLGARSVTGVDLSGASLTEATEIARRAGAQLELVHSDVYDAPAALGGRTFDLVYTGIGAIGWLPSITRWAAVVAELLRPGGRLFIREGHPVLFGSVAVTLRDAPAEAAEQSFLTGADGVTIALELPYFEHRDPTVWTGAYTYVETDQAPAAIPAMEWSHGLGEILTALLDQGLVITTFVEHDSVPWAPFPELMHQDEHGEWRLKDRPDRMPLSYTLIAHKPEKP</sequence>
<keyword evidence="2" id="KW-0808">Transferase</keyword>
<dbReference type="SUPFAM" id="SSF53335">
    <property type="entry name" value="S-adenosyl-L-methionine-dependent methyltransferases"/>
    <property type="match status" value="1"/>
</dbReference>
<gene>
    <name evidence="2" type="ORF">GCM10025862_39160</name>
</gene>
<dbReference type="Pfam" id="PF13649">
    <property type="entry name" value="Methyltransf_25"/>
    <property type="match status" value="1"/>
</dbReference>
<dbReference type="InterPro" id="IPR041698">
    <property type="entry name" value="Methyltransf_25"/>
</dbReference>
<evidence type="ECO:0000313" key="2">
    <source>
        <dbReference type="EMBL" id="GMA21895.1"/>
    </source>
</evidence>
<dbReference type="Proteomes" id="UP001157109">
    <property type="component" value="Unassembled WGS sequence"/>
</dbReference>
<dbReference type="RefSeq" id="WP_284285080.1">
    <property type="nucleotide sequence ID" value="NZ_BSUJ01000001.1"/>
</dbReference>
<dbReference type="GO" id="GO:0032259">
    <property type="term" value="P:methylation"/>
    <property type="evidence" value="ECO:0007669"/>
    <property type="project" value="UniProtKB-KW"/>
</dbReference>
<dbReference type="EMBL" id="BSUJ01000001">
    <property type="protein sequence ID" value="GMA21895.1"/>
    <property type="molecule type" value="Genomic_DNA"/>
</dbReference>
<reference evidence="3" key="1">
    <citation type="journal article" date="2019" name="Int. J. Syst. Evol. Microbiol.">
        <title>The Global Catalogue of Microorganisms (GCM) 10K type strain sequencing project: providing services to taxonomists for standard genome sequencing and annotation.</title>
        <authorList>
            <consortium name="The Broad Institute Genomics Platform"/>
            <consortium name="The Broad Institute Genome Sequencing Center for Infectious Disease"/>
            <person name="Wu L."/>
            <person name="Ma J."/>
        </authorList>
    </citation>
    <scope>NUCLEOTIDE SEQUENCE [LARGE SCALE GENOMIC DNA]</scope>
    <source>
        <strain evidence="3">NBRC 105830</strain>
    </source>
</reference>
<keyword evidence="3" id="KW-1185">Reference proteome</keyword>
<dbReference type="GO" id="GO:0008168">
    <property type="term" value="F:methyltransferase activity"/>
    <property type="evidence" value="ECO:0007669"/>
    <property type="project" value="UniProtKB-KW"/>
</dbReference>
<protein>
    <submittedName>
        <fullName evidence="2">Methyltransferase</fullName>
    </submittedName>
</protein>
<feature type="domain" description="Methyltransferase" evidence="1">
    <location>
        <begin position="64"/>
        <end position="160"/>
    </location>
</feature>
<accession>A0ABQ6HTN6</accession>
<dbReference type="InterPro" id="IPR029063">
    <property type="entry name" value="SAM-dependent_MTases_sf"/>
</dbReference>
<keyword evidence="2" id="KW-0489">Methyltransferase</keyword>
<organism evidence="2 3">
    <name type="scientific">Arsenicicoccus piscis</name>
    <dbReference type="NCBI Taxonomy" id="673954"/>
    <lineage>
        <taxon>Bacteria</taxon>
        <taxon>Bacillati</taxon>
        <taxon>Actinomycetota</taxon>
        <taxon>Actinomycetes</taxon>
        <taxon>Micrococcales</taxon>
        <taxon>Intrasporangiaceae</taxon>
        <taxon>Arsenicicoccus</taxon>
    </lineage>
</organism>
<evidence type="ECO:0000313" key="3">
    <source>
        <dbReference type="Proteomes" id="UP001157109"/>
    </source>
</evidence>
<proteinExistence type="predicted"/>
<name>A0ABQ6HTN6_9MICO</name>